<evidence type="ECO:0000256" key="5">
    <source>
        <dbReference type="ARBA" id="ARBA00022764"/>
    </source>
</evidence>
<keyword evidence="3 8" id="KW-0349">Heme</keyword>
<dbReference type="EMBL" id="JRNI01000001">
    <property type="protein sequence ID" value="KGF32672.1"/>
    <property type="molecule type" value="Genomic_DNA"/>
</dbReference>
<evidence type="ECO:0000313" key="12">
    <source>
        <dbReference type="EMBL" id="KGF32672.1"/>
    </source>
</evidence>
<protein>
    <submittedName>
        <fullName evidence="12">Cytochrome C</fullName>
    </submittedName>
</protein>
<keyword evidence="5" id="KW-0574">Periplasm</keyword>
<keyword evidence="13" id="KW-1185">Reference proteome</keyword>
<dbReference type="RefSeq" id="WP_018025442.1">
    <property type="nucleotide sequence ID" value="NZ_JRNI01000001.1"/>
</dbReference>
<dbReference type="GO" id="GO:0042597">
    <property type="term" value="C:periplasmic space"/>
    <property type="evidence" value="ECO:0007669"/>
    <property type="project" value="UniProtKB-SubCell"/>
</dbReference>
<organism evidence="12 13">
    <name type="scientific">Oligella urethralis DNF00040</name>
    <dbReference type="NCBI Taxonomy" id="1401065"/>
    <lineage>
        <taxon>Bacteria</taxon>
        <taxon>Pseudomonadati</taxon>
        <taxon>Pseudomonadota</taxon>
        <taxon>Betaproteobacteria</taxon>
        <taxon>Burkholderiales</taxon>
        <taxon>Alcaligenaceae</taxon>
        <taxon>Oligella</taxon>
    </lineage>
</organism>
<dbReference type="Gene3D" id="1.10.760.10">
    <property type="entry name" value="Cytochrome c-like domain"/>
    <property type="match status" value="2"/>
</dbReference>
<feature type="binding site" description="covalent" evidence="8">
    <location>
        <position position="165"/>
    </location>
    <ligand>
        <name>heme c</name>
        <dbReference type="ChEBI" id="CHEBI:61717"/>
        <label>2</label>
    </ligand>
</feature>
<evidence type="ECO:0000256" key="10">
    <source>
        <dbReference type="SAM" id="SignalP"/>
    </source>
</evidence>
<evidence type="ECO:0000313" key="13">
    <source>
        <dbReference type="Proteomes" id="UP000029629"/>
    </source>
</evidence>
<dbReference type="PROSITE" id="PS51007">
    <property type="entry name" value="CYTC"/>
    <property type="match status" value="2"/>
</dbReference>
<dbReference type="GO" id="GO:0020037">
    <property type="term" value="F:heme binding"/>
    <property type="evidence" value="ECO:0007669"/>
    <property type="project" value="InterPro"/>
</dbReference>
<dbReference type="PANTHER" id="PTHR33751">
    <property type="entry name" value="CBB3-TYPE CYTOCHROME C OXIDASE SUBUNIT FIXP"/>
    <property type="match status" value="1"/>
</dbReference>
<name>A0A096APW5_9BURK</name>
<comment type="caution">
    <text evidence="12">The sequence shown here is derived from an EMBL/GenBank/DDBJ whole genome shotgun (WGS) entry which is preliminary data.</text>
</comment>
<dbReference type="Pfam" id="PF00034">
    <property type="entry name" value="Cytochrom_C"/>
    <property type="match status" value="2"/>
</dbReference>
<dbReference type="GeneID" id="93426890"/>
<comment type="PTM">
    <text evidence="8">Binds 2 heme c groups covalently per subunit.</text>
</comment>
<feature type="binding site" description="axial binding residue" evidence="9">
    <location>
        <position position="212"/>
    </location>
    <ligand>
        <name>heme c</name>
        <dbReference type="ChEBI" id="CHEBI:61717"/>
        <label>2</label>
    </ligand>
    <ligandPart>
        <name>Fe</name>
        <dbReference type="ChEBI" id="CHEBI:18248"/>
    </ligandPart>
</feature>
<feature type="domain" description="Cytochrome c" evidence="11">
    <location>
        <begin position="34"/>
        <end position="130"/>
    </location>
</feature>
<dbReference type="InterPro" id="IPR024167">
    <property type="entry name" value="Cytochrome_c4-like"/>
</dbReference>
<feature type="signal peptide" evidence="10">
    <location>
        <begin position="1"/>
        <end position="25"/>
    </location>
</feature>
<evidence type="ECO:0000256" key="1">
    <source>
        <dbReference type="ARBA" id="ARBA00004418"/>
    </source>
</evidence>
<feature type="binding site" description="axial binding residue" evidence="9">
    <location>
        <position position="107"/>
    </location>
    <ligand>
        <name>heme c</name>
        <dbReference type="ChEBI" id="CHEBI:61717"/>
        <label>1</label>
    </ligand>
    <ligandPart>
        <name>Fe</name>
        <dbReference type="ChEBI" id="CHEBI:18248"/>
    </ligandPart>
</feature>
<keyword evidence="2" id="KW-0813">Transport</keyword>
<keyword evidence="6" id="KW-0249">Electron transport</keyword>
<feature type="binding site" description="covalent" evidence="8">
    <location>
        <position position="58"/>
    </location>
    <ligand>
        <name>heme c</name>
        <dbReference type="ChEBI" id="CHEBI:61717"/>
        <label>1</label>
    </ligand>
</feature>
<dbReference type="OrthoDB" id="9773456at2"/>
<evidence type="ECO:0000256" key="3">
    <source>
        <dbReference type="ARBA" id="ARBA00022617"/>
    </source>
</evidence>
<dbReference type="GO" id="GO:0005506">
    <property type="term" value="F:iron ion binding"/>
    <property type="evidence" value="ECO:0007669"/>
    <property type="project" value="InterPro"/>
</dbReference>
<evidence type="ECO:0000256" key="6">
    <source>
        <dbReference type="ARBA" id="ARBA00022982"/>
    </source>
</evidence>
<dbReference type="PIRSF" id="PIRSF000005">
    <property type="entry name" value="Cytochrome_c4"/>
    <property type="match status" value="1"/>
</dbReference>
<dbReference type="InterPro" id="IPR009056">
    <property type="entry name" value="Cyt_c-like_dom"/>
</dbReference>
<dbReference type="GO" id="GO:0009055">
    <property type="term" value="F:electron transfer activity"/>
    <property type="evidence" value="ECO:0007669"/>
    <property type="project" value="InterPro"/>
</dbReference>
<accession>A0A096APW5</accession>
<keyword evidence="10" id="KW-0732">Signal</keyword>
<proteinExistence type="predicted"/>
<evidence type="ECO:0000256" key="8">
    <source>
        <dbReference type="PIRSR" id="PIRSR000005-1"/>
    </source>
</evidence>
<dbReference type="AlphaFoldDB" id="A0A096APW5"/>
<feature type="binding site" description="axial binding residue" evidence="9">
    <location>
        <position position="169"/>
    </location>
    <ligand>
        <name>heme c</name>
        <dbReference type="ChEBI" id="CHEBI:61717"/>
        <label>2</label>
    </ligand>
    <ligandPart>
        <name>Fe</name>
        <dbReference type="ChEBI" id="CHEBI:18248"/>
    </ligandPart>
</feature>
<gene>
    <name evidence="12" type="ORF">HMPREF2130_00525</name>
</gene>
<dbReference type="InterPro" id="IPR036909">
    <property type="entry name" value="Cyt_c-like_dom_sf"/>
</dbReference>
<evidence type="ECO:0000256" key="7">
    <source>
        <dbReference type="ARBA" id="ARBA00023004"/>
    </source>
</evidence>
<feature type="binding site" description="covalent" evidence="8">
    <location>
        <position position="55"/>
    </location>
    <ligand>
        <name>heme c</name>
        <dbReference type="ChEBI" id="CHEBI:61717"/>
        <label>1</label>
    </ligand>
</feature>
<dbReference type="Proteomes" id="UP000029629">
    <property type="component" value="Unassembled WGS sequence"/>
</dbReference>
<evidence type="ECO:0000256" key="2">
    <source>
        <dbReference type="ARBA" id="ARBA00022448"/>
    </source>
</evidence>
<sequence>MKHVISKIVMAGGLALSMASGAALAQTAVGPVKPDFERGQQLYMNGDPARGIATCIACHGADGMSMVSLYPHIAGQSYEYILNQLKNFKVPEGATQSHRRNQNAMLMAPNVVQMTEQEMADLALFVSSLELTKPSVAELAADQVMVQRGRQIWRGGIPERNVPACASCHGADGHGIPGQYPRLSGQVPSYLYEQLIAFADGERDNAGTENHMAEIANRMSRQDIKAVADYAAGIR</sequence>
<evidence type="ECO:0000256" key="9">
    <source>
        <dbReference type="PIRSR" id="PIRSR000005-2"/>
    </source>
</evidence>
<reference evidence="12 13" key="1">
    <citation type="submission" date="2014-07" db="EMBL/GenBank/DDBJ databases">
        <authorList>
            <person name="McCorrison J."/>
            <person name="Sanka R."/>
            <person name="Torralba M."/>
            <person name="Gillis M."/>
            <person name="Haft D.H."/>
            <person name="Methe B."/>
            <person name="Sutton G."/>
            <person name="Nelson K.E."/>
        </authorList>
    </citation>
    <scope>NUCLEOTIDE SEQUENCE [LARGE SCALE GENOMIC DNA]</scope>
    <source>
        <strain evidence="12 13">DNF00040</strain>
    </source>
</reference>
<dbReference type="InterPro" id="IPR050597">
    <property type="entry name" value="Cytochrome_c_Oxidase_Subunit"/>
</dbReference>
<keyword evidence="7 9" id="KW-0408">Iron</keyword>
<feature type="binding site" description="covalent" evidence="8">
    <location>
        <position position="168"/>
    </location>
    <ligand>
        <name>heme c</name>
        <dbReference type="ChEBI" id="CHEBI:61717"/>
        <label>2</label>
    </ligand>
</feature>
<evidence type="ECO:0000256" key="4">
    <source>
        <dbReference type="ARBA" id="ARBA00022723"/>
    </source>
</evidence>
<feature type="domain" description="Cytochrome c" evidence="11">
    <location>
        <begin position="144"/>
        <end position="235"/>
    </location>
</feature>
<dbReference type="eggNOG" id="COG2863">
    <property type="taxonomic scope" value="Bacteria"/>
</dbReference>
<feature type="binding site" description="axial binding residue" evidence="9">
    <location>
        <position position="59"/>
    </location>
    <ligand>
        <name>heme c</name>
        <dbReference type="ChEBI" id="CHEBI:61717"/>
        <label>1</label>
    </ligand>
    <ligandPart>
        <name>Fe</name>
        <dbReference type="ChEBI" id="CHEBI:18248"/>
    </ligandPart>
</feature>
<feature type="chain" id="PRO_5001916560" evidence="10">
    <location>
        <begin position="26"/>
        <end position="235"/>
    </location>
</feature>
<dbReference type="SUPFAM" id="SSF46626">
    <property type="entry name" value="Cytochrome c"/>
    <property type="match status" value="2"/>
</dbReference>
<comment type="subcellular location">
    <subcellularLocation>
        <location evidence="1">Periplasm</location>
    </subcellularLocation>
</comment>
<evidence type="ECO:0000259" key="11">
    <source>
        <dbReference type="PROSITE" id="PS51007"/>
    </source>
</evidence>
<keyword evidence="4 9" id="KW-0479">Metal-binding</keyword>
<dbReference type="PANTHER" id="PTHR33751:SF9">
    <property type="entry name" value="CYTOCHROME C4"/>
    <property type="match status" value="1"/>
</dbReference>